<sequence length="1406" mass="156348">MSEPIEHHPSIIELATPTILLVPIQPISQESFTRIVQLIRQFSTFPLSEVIPPHQSQSHSPPSSPLLDTPQQNHHHHHHHQLIQPHLLLNFNASYFFSPSAIHHKFLHTFQPHRKPFGIIGIVDCAHWGPSSDQRQLNYHQPSKPHPISGTLNDALRSFELLLATHHPRTPVGRCFGFHPTDYQKDDVEGLVLIPHVGDPKFYLQRLITEFASDLLRSFQHLSAVLQSTSSLETPRQSYNSALFDSIPILPPLHMSPNPVLPTPSDLAPAGATITTTSSKLTAPKARQPMDYMLTDLKPSSEPPSPGDLRPEEPGHSTSVPPAINHRLQKTESRTASSFSPPPIDSRVRKKHIGRIRKVEADLELLAANPINALKIYNEAIGHLKSASDHVWWAAALEGLAVAKMLALLAGVAIENSVQEILDDLELAVETYYKALSRKFDGTLMDGNPESVEPLVFVESVLRLLDFKLEFIQLRDSQVERADGDMLRILLGNHLARRRKPSHLEPSSVAVRLDMNRIGSMVELAVDGLRFSEDRIRALGKLVGVFEAIGFTRKAAWFKRELVGVVVEQIGKFRGSVPLHGRQELVKLMEEVCSSFRVPIDELDQHPVVMDYYRSGGIQQALPGWRELQLGALMDAVITSHHLTEHVTELKFRLKLNEFLDHRGPHDLEIKDDDRRINWLFKSLAKPSLQYWGPRQIILTLELVPLSNRHALIPYHKRPPLQTGSQNVNSGTAAILPLPTFYYNHNRAPMGIGKEKALPLKMVRDEPIHVLVTLQNPMSIDLDVLMICLSTSGVEFEAVRTHTVIKSRTVKTIALTGVPLASGTLKIKGCHVQLMGCQAPHEFILPVGKPRWKKSEDDQLLTVHVVDSLPFLRILSGCDELVAGGGVMVYDGEVVTIEIKMMNTSGVRADWIDVAVQDSLSEQMKKGLEELQGGSRQLTAYERYQLEYELVARPVVRVRWSESIGAHGVGWVRLTCLGKAGCRWVGVRIEYDVDGGANLKRQLEWRMDLSVQKSLALVGLETLPGGVLIIKVRNSAQGGQVFEVHAKGGKPEPQTVFKNSQKQVMQPGSTHAFFIEIPRIKVSQLDAEKSIPALIDRQFVVGQHGQNSSHRNPDKQRAADAGAAHTHHSDTMRPAHRKMAHAELVQFWIKDRLLNTVKMEWREVGTCKTGEISLRGIHIDQQMIANLRSHEVAVQVHILNDDDDDDDDGRDYSKAGPQDALGRTSCFVPRPQAFLQTDRFYSVSIKLKNQSGMKRKVDCVVKVMGLDGAVIIPSPSSTRGRTSEHPDESGSLVYLVEGLVKEHQDGATGPSDHHRHGGYAGKRTVMLAADDDDDDDDDDDGDGNDEDESGGRQHVQIQICFLTRGAFLIQALALDSSLSPRHTHQHDDGPGSSSLGASDLVHVVVS</sequence>
<dbReference type="InterPro" id="IPR058565">
    <property type="entry name" value="Ig_TRAPPC9_Trs120_1st"/>
</dbReference>
<feature type="domain" description="Trs120/TRAPPC9 first Ig-like" evidence="6">
    <location>
        <begin position="761"/>
        <end position="849"/>
    </location>
</feature>
<feature type="region of interest" description="Disordered" evidence="3">
    <location>
        <begin position="50"/>
        <end position="79"/>
    </location>
</feature>
<feature type="compositionally biased region" description="Acidic residues" evidence="3">
    <location>
        <begin position="1329"/>
        <end position="1348"/>
    </location>
</feature>
<evidence type="ECO:0000256" key="2">
    <source>
        <dbReference type="ARBA" id="ARBA00023034"/>
    </source>
</evidence>
<dbReference type="EMBL" id="PGCI01000107">
    <property type="protein sequence ID" value="PLW40034.1"/>
    <property type="molecule type" value="Genomic_DNA"/>
</dbReference>
<dbReference type="Pfam" id="PF08626">
    <property type="entry name" value="TRAPPC9-Trs120"/>
    <property type="match status" value="1"/>
</dbReference>
<dbReference type="Pfam" id="PF26251">
    <property type="entry name" value="TPR_TRAPPC9-Trs120"/>
    <property type="match status" value="1"/>
</dbReference>
<organism evidence="8 9">
    <name type="scientific">Puccinia coronata f. sp. avenae</name>
    <dbReference type="NCBI Taxonomy" id="200324"/>
    <lineage>
        <taxon>Eukaryota</taxon>
        <taxon>Fungi</taxon>
        <taxon>Dikarya</taxon>
        <taxon>Basidiomycota</taxon>
        <taxon>Pucciniomycotina</taxon>
        <taxon>Pucciniomycetes</taxon>
        <taxon>Pucciniales</taxon>
        <taxon>Pucciniaceae</taxon>
        <taxon>Puccinia</taxon>
    </lineage>
</organism>
<feature type="region of interest" description="Disordered" evidence="3">
    <location>
        <begin position="1329"/>
        <end position="1352"/>
    </location>
</feature>
<gene>
    <name evidence="8" type="ORF">PCASD_11762</name>
</gene>
<feature type="region of interest" description="Disordered" evidence="3">
    <location>
        <begin position="1379"/>
        <end position="1400"/>
    </location>
</feature>
<dbReference type="PANTHER" id="PTHR21512:SF5">
    <property type="entry name" value="TRAFFICKING PROTEIN PARTICLE COMPLEX SUBUNIT 9"/>
    <property type="match status" value="1"/>
</dbReference>
<evidence type="ECO:0000256" key="1">
    <source>
        <dbReference type="ARBA" id="ARBA00004555"/>
    </source>
</evidence>
<dbReference type="InterPro" id="IPR058564">
    <property type="entry name" value="TPR_TRAPPC9_Trs120"/>
</dbReference>
<evidence type="ECO:0000256" key="3">
    <source>
        <dbReference type="SAM" id="MobiDB-lite"/>
    </source>
</evidence>
<feature type="domain" description="Trs120/TRAPPC9 third Ig-like" evidence="7">
    <location>
        <begin position="1140"/>
        <end position="1187"/>
    </location>
</feature>
<proteinExistence type="predicted"/>
<evidence type="ECO:0000259" key="5">
    <source>
        <dbReference type="Pfam" id="PF26251"/>
    </source>
</evidence>
<dbReference type="InterPro" id="IPR013935">
    <property type="entry name" value="Trs120_TRAPPC9"/>
</dbReference>
<evidence type="ECO:0000313" key="9">
    <source>
        <dbReference type="Proteomes" id="UP000235392"/>
    </source>
</evidence>
<evidence type="ECO:0000313" key="8">
    <source>
        <dbReference type="EMBL" id="PLW40034.1"/>
    </source>
</evidence>
<dbReference type="Proteomes" id="UP000235392">
    <property type="component" value="Unassembled WGS sequence"/>
</dbReference>
<feature type="domain" description="Trs120/TRAPPC9 third Ig-like" evidence="7">
    <location>
        <begin position="1028"/>
        <end position="1110"/>
    </location>
</feature>
<evidence type="ECO:0000259" key="6">
    <source>
        <dbReference type="Pfam" id="PF26254"/>
    </source>
</evidence>
<comment type="subcellular location">
    <subcellularLocation>
        <location evidence="1">Golgi apparatus</location>
    </subcellularLocation>
</comment>
<dbReference type="PANTHER" id="PTHR21512">
    <property type="entry name" value="TRAFFICKING PROTEIN PARTICLE COMPLEX SUBUNIT 9"/>
    <property type="match status" value="1"/>
</dbReference>
<dbReference type="InterPro" id="IPR058567">
    <property type="entry name" value="Ig_TRAPPC9_Trs120_3rd"/>
</dbReference>
<feature type="domain" description="Trs120/TRAPPC9 TPR region" evidence="5">
    <location>
        <begin position="448"/>
        <end position="654"/>
    </location>
</feature>
<accession>A0A2N5UQJ6</accession>
<reference evidence="8 9" key="1">
    <citation type="submission" date="2017-11" db="EMBL/GenBank/DDBJ databases">
        <title>De novo assembly and phasing of dikaryotic genomes from two isolates of Puccinia coronata f. sp. avenae, the causal agent of oat crown rust.</title>
        <authorList>
            <person name="Miller M.E."/>
            <person name="Zhang Y."/>
            <person name="Omidvar V."/>
            <person name="Sperschneider J."/>
            <person name="Schwessinger B."/>
            <person name="Raley C."/>
            <person name="Palmer J.M."/>
            <person name="Garnica D."/>
            <person name="Upadhyaya N."/>
            <person name="Rathjen J."/>
            <person name="Taylor J.M."/>
            <person name="Park R.F."/>
            <person name="Dodds P.N."/>
            <person name="Hirsch C.D."/>
            <person name="Kianian S.F."/>
            <person name="Figueroa M."/>
        </authorList>
    </citation>
    <scope>NUCLEOTIDE SEQUENCE [LARGE SCALE GENOMIC DNA]</scope>
    <source>
        <strain evidence="8">12SD80</strain>
    </source>
</reference>
<evidence type="ECO:0000259" key="4">
    <source>
        <dbReference type="Pfam" id="PF08626"/>
    </source>
</evidence>
<keyword evidence="2" id="KW-0333">Golgi apparatus</keyword>
<dbReference type="Pfam" id="PF26280">
    <property type="entry name" value="Ig_TRAPPC9-Trs120_2nd"/>
    <property type="match status" value="1"/>
</dbReference>
<comment type="caution">
    <text evidence="8">The sequence shown here is derived from an EMBL/GenBank/DDBJ whole genome shotgun (WGS) entry which is preliminary data.</text>
</comment>
<dbReference type="InterPro" id="IPR058563">
    <property type="entry name" value="Trs120_TRAPPC9_N"/>
</dbReference>
<dbReference type="Pfam" id="PF26282">
    <property type="entry name" value="Ig_TRAPPC9-Trs120_3rd"/>
    <property type="match status" value="2"/>
</dbReference>
<dbReference type="GO" id="GO:0005802">
    <property type="term" value="C:trans-Golgi network"/>
    <property type="evidence" value="ECO:0007669"/>
    <property type="project" value="TreeGrafter"/>
</dbReference>
<feature type="domain" description="Trs120/TRAPPC9 N-terminal" evidence="4">
    <location>
        <begin position="18"/>
        <end position="413"/>
    </location>
</feature>
<protein>
    <submittedName>
        <fullName evidence="8">Uncharacterized protein</fullName>
    </submittedName>
</protein>
<evidence type="ECO:0000259" key="7">
    <source>
        <dbReference type="Pfam" id="PF26282"/>
    </source>
</evidence>
<feature type="region of interest" description="Disordered" evidence="3">
    <location>
        <begin position="1200"/>
        <end position="1222"/>
    </location>
</feature>
<feature type="compositionally biased region" description="Low complexity" evidence="3">
    <location>
        <begin position="52"/>
        <end position="61"/>
    </location>
</feature>
<dbReference type="Pfam" id="PF26254">
    <property type="entry name" value="Ig_TRAPPC9-Trs120_1st"/>
    <property type="match status" value="1"/>
</dbReference>
<name>A0A2N5UQJ6_9BASI</name>
<feature type="region of interest" description="Disordered" evidence="3">
    <location>
        <begin position="258"/>
        <end position="323"/>
    </location>
</feature>
<feature type="region of interest" description="Disordered" evidence="3">
    <location>
        <begin position="1103"/>
        <end position="1134"/>
    </location>
</feature>